<dbReference type="EMBL" id="JACHMX010000001">
    <property type="protein sequence ID" value="MBB5850259.1"/>
    <property type="molecule type" value="Genomic_DNA"/>
</dbReference>
<reference evidence="1 2" key="1">
    <citation type="submission" date="2020-08" db="EMBL/GenBank/DDBJ databases">
        <title>Sequencing the genomes of 1000 actinobacteria strains.</title>
        <authorList>
            <person name="Klenk H.-P."/>
        </authorList>
    </citation>
    <scope>NUCLEOTIDE SEQUENCE [LARGE SCALE GENOMIC DNA]</scope>
    <source>
        <strain evidence="1 2">DSM 45272</strain>
    </source>
</reference>
<evidence type="ECO:0000313" key="1">
    <source>
        <dbReference type="EMBL" id="MBB5850259.1"/>
    </source>
</evidence>
<organism evidence="1 2">
    <name type="scientific">Amycolatopsis umgeniensis</name>
    <dbReference type="NCBI Taxonomy" id="336628"/>
    <lineage>
        <taxon>Bacteria</taxon>
        <taxon>Bacillati</taxon>
        <taxon>Actinomycetota</taxon>
        <taxon>Actinomycetes</taxon>
        <taxon>Pseudonocardiales</taxon>
        <taxon>Pseudonocardiaceae</taxon>
        <taxon>Amycolatopsis</taxon>
    </lineage>
</organism>
<proteinExistence type="predicted"/>
<comment type="caution">
    <text evidence="1">The sequence shown here is derived from an EMBL/GenBank/DDBJ whole genome shotgun (WGS) entry which is preliminary data.</text>
</comment>
<evidence type="ECO:0000313" key="2">
    <source>
        <dbReference type="Proteomes" id="UP000580861"/>
    </source>
</evidence>
<name>A0A841ANF1_9PSEU</name>
<accession>A0A841ANF1</accession>
<sequence>MERAGEDDLVIEFVPSLIALLLAAERSKGSPLVEEEVFDIRDGATCIRTPRSLSEAMAEQRGYADLDPERCWEQWQAVRTELVD</sequence>
<dbReference type="AlphaFoldDB" id="A0A841ANF1"/>
<protein>
    <submittedName>
        <fullName evidence="1">Uncharacterized protein</fullName>
    </submittedName>
</protein>
<keyword evidence="2" id="KW-1185">Reference proteome</keyword>
<dbReference type="Proteomes" id="UP000580861">
    <property type="component" value="Unassembled WGS sequence"/>
</dbReference>
<gene>
    <name evidence="1" type="ORF">HDA45_000346</name>
</gene>
<dbReference type="RefSeq" id="WP_184891540.1">
    <property type="nucleotide sequence ID" value="NZ_JACHMX010000001.1"/>
</dbReference>